<dbReference type="RefSeq" id="WP_091131416.1">
    <property type="nucleotide sequence ID" value="NZ_FMVJ01000003.1"/>
</dbReference>
<protein>
    <submittedName>
        <fullName evidence="2">Uncharacterized protein</fullName>
    </submittedName>
</protein>
<gene>
    <name evidence="2" type="ORF">SAMN02927923_01123</name>
</gene>
<evidence type="ECO:0000313" key="3">
    <source>
        <dbReference type="Proteomes" id="UP000199569"/>
    </source>
</evidence>
<dbReference type="EMBL" id="FMVJ01000003">
    <property type="protein sequence ID" value="SCY31097.1"/>
    <property type="molecule type" value="Genomic_DNA"/>
</dbReference>
<evidence type="ECO:0000313" key="2">
    <source>
        <dbReference type="EMBL" id="SCY31097.1"/>
    </source>
</evidence>
<dbReference type="Pfam" id="PF19649">
    <property type="entry name" value="DUF6152"/>
    <property type="match status" value="1"/>
</dbReference>
<sequence length="117" mass="12991">MKHPLFTFALSCSLLTGGMALAHHGWGSYDASKQISINSSVREANWQNPHVTVAVTHDNRNWEAVLAPPFRMNARGLSPEMLKPGTQVTIEGYPSTQVDNEMRAERISVGGRIFELR</sequence>
<dbReference type="AlphaFoldDB" id="A0A1G5EVV4"/>
<dbReference type="Proteomes" id="UP000199569">
    <property type="component" value="Unassembled WGS sequence"/>
</dbReference>
<keyword evidence="3" id="KW-1185">Reference proteome</keyword>
<dbReference type="InterPro" id="IPR046150">
    <property type="entry name" value="DUF6152"/>
</dbReference>
<proteinExistence type="predicted"/>
<feature type="chain" id="PRO_5011712019" evidence="1">
    <location>
        <begin position="23"/>
        <end position="117"/>
    </location>
</feature>
<feature type="signal peptide" evidence="1">
    <location>
        <begin position="1"/>
        <end position="22"/>
    </location>
</feature>
<keyword evidence="1" id="KW-0732">Signal</keyword>
<organism evidence="2 3">
    <name type="scientific">Microvirga guangxiensis</name>
    <dbReference type="NCBI Taxonomy" id="549386"/>
    <lineage>
        <taxon>Bacteria</taxon>
        <taxon>Pseudomonadati</taxon>
        <taxon>Pseudomonadota</taxon>
        <taxon>Alphaproteobacteria</taxon>
        <taxon>Hyphomicrobiales</taxon>
        <taxon>Methylobacteriaceae</taxon>
        <taxon>Microvirga</taxon>
    </lineage>
</organism>
<name>A0A1G5EVV4_9HYPH</name>
<accession>A0A1G5EVV4</accession>
<reference evidence="2 3" key="1">
    <citation type="submission" date="2016-10" db="EMBL/GenBank/DDBJ databases">
        <authorList>
            <person name="de Groot N.N."/>
        </authorList>
    </citation>
    <scope>NUCLEOTIDE SEQUENCE [LARGE SCALE GENOMIC DNA]</scope>
    <source>
        <strain evidence="2 3">CGMCC 1.7666</strain>
    </source>
</reference>
<dbReference type="OrthoDB" id="512581at2"/>
<evidence type="ECO:0000256" key="1">
    <source>
        <dbReference type="SAM" id="SignalP"/>
    </source>
</evidence>
<dbReference type="STRING" id="549386.SAMN02927923_01123"/>